<evidence type="ECO:0000313" key="3">
    <source>
        <dbReference type="Proteomes" id="UP000609651"/>
    </source>
</evidence>
<dbReference type="EMBL" id="WTPX01000123">
    <property type="protein sequence ID" value="NNJ27122.1"/>
    <property type="molecule type" value="Genomic_DNA"/>
</dbReference>
<dbReference type="Proteomes" id="UP000609651">
    <property type="component" value="Unassembled WGS sequence"/>
</dbReference>
<gene>
    <name evidence="2" type="ORF">LzC2_32210</name>
</gene>
<feature type="region of interest" description="Disordered" evidence="1">
    <location>
        <begin position="71"/>
        <end position="105"/>
    </location>
</feature>
<evidence type="ECO:0000256" key="1">
    <source>
        <dbReference type="SAM" id="MobiDB-lite"/>
    </source>
</evidence>
<organism evidence="2 3">
    <name type="scientific">Alienimonas chondri</name>
    <dbReference type="NCBI Taxonomy" id="2681879"/>
    <lineage>
        <taxon>Bacteria</taxon>
        <taxon>Pseudomonadati</taxon>
        <taxon>Planctomycetota</taxon>
        <taxon>Planctomycetia</taxon>
        <taxon>Planctomycetales</taxon>
        <taxon>Planctomycetaceae</taxon>
        <taxon>Alienimonas</taxon>
    </lineage>
</organism>
<protein>
    <recommendedName>
        <fullName evidence="4">Helix-turn-helix domain-containing protein</fullName>
    </recommendedName>
</protein>
<keyword evidence="3" id="KW-1185">Reference proteome</keyword>
<proteinExistence type="predicted"/>
<sequence length="105" mass="11783">MSIATSRGTKTLLPRRDPEQFWNRLRAEYAAEDSRRWKRLAMLTLTEGVGWPPDRVALAFGLTSRQVNRGLDATRRSLQTRFRPDREEADEGGAGIAEGGRDAPA</sequence>
<evidence type="ECO:0008006" key="4">
    <source>
        <dbReference type="Google" id="ProtNLM"/>
    </source>
</evidence>
<reference evidence="2 3" key="1">
    <citation type="journal article" date="2020" name="Syst. Appl. Microbiol.">
        <title>Alienimonas chondri sp. nov., a novel planctomycete isolated from the biofilm of the red alga Chondrus crispus.</title>
        <authorList>
            <person name="Vitorino I."/>
            <person name="Albuquerque L."/>
            <person name="Wiegand S."/>
            <person name="Kallscheuer N."/>
            <person name="da Costa M.S."/>
            <person name="Lobo-da-Cunha A."/>
            <person name="Jogler C."/>
            <person name="Lage O.M."/>
        </authorList>
    </citation>
    <scope>NUCLEOTIDE SEQUENCE [LARGE SCALE GENOMIC DNA]</scope>
    <source>
        <strain evidence="2 3">LzC2</strain>
    </source>
</reference>
<comment type="caution">
    <text evidence="2">The sequence shown here is derived from an EMBL/GenBank/DDBJ whole genome shotgun (WGS) entry which is preliminary data.</text>
</comment>
<accession>A0ABX1VIR8</accession>
<evidence type="ECO:0000313" key="2">
    <source>
        <dbReference type="EMBL" id="NNJ27122.1"/>
    </source>
</evidence>
<dbReference type="RefSeq" id="WP_171188838.1">
    <property type="nucleotide sequence ID" value="NZ_WTPX01000123.1"/>
</dbReference>
<name>A0ABX1VIR8_9PLAN</name>